<keyword evidence="1" id="KW-0723">Serine/threonine-protein kinase</keyword>
<comment type="caution">
    <text evidence="7">The sequence shown here is derived from an EMBL/GenBank/DDBJ whole genome shotgun (WGS) entry which is preliminary data.</text>
</comment>
<dbReference type="InterPro" id="IPR008271">
    <property type="entry name" value="Ser/Thr_kinase_AS"/>
</dbReference>
<dbReference type="GO" id="GO:0016605">
    <property type="term" value="C:PML body"/>
    <property type="evidence" value="ECO:0007669"/>
    <property type="project" value="TreeGrafter"/>
</dbReference>
<keyword evidence="5" id="KW-0067">ATP-binding</keyword>
<keyword evidence="4 7" id="KW-0418">Kinase</keyword>
<dbReference type="Pfam" id="PF00069">
    <property type="entry name" value="Pkinase"/>
    <property type="match status" value="1"/>
</dbReference>
<dbReference type="GO" id="GO:0045944">
    <property type="term" value="P:positive regulation of transcription by RNA polymerase II"/>
    <property type="evidence" value="ECO:0007669"/>
    <property type="project" value="TreeGrafter"/>
</dbReference>
<protein>
    <submittedName>
        <fullName evidence="7">Homeodomain-interacting protein kinase 2-like</fullName>
    </submittedName>
</protein>
<dbReference type="InterPro" id="IPR050494">
    <property type="entry name" value="Ser_Thr_dual-spec_kinase"/>
</dbReference>
<dbReference type="SMART" id="SM00220">
    <property type="entry name" value="S_TKc"/>
    <property type="match status" value="1"/>
</dbReference>
<organism evidence="7 8">
    <name type="scientific">Solea senegalensis</name>
    <name type="common">Senegalese sole</name>
    <dbReference type="NCBI Taxonomy" id="28829"/>
    <lineage>
        <taxon>Eukaryota</taxon>
        <taxon>Metazoa</taxon>
        <taxon>Chordata</taxon>
        <taxon>Craniata</taxon>
        <taxon>Vertebrata</taxon>
        <taxon>Euteleostomi</taxon>
        <taxon>Actinopterygii</taxon>
        <taxon>Neopterygii</taxon>
        <taxon>Teleostei</taxon>
        <taxon>Neoteleostei</taxon>
        <taxon>Acanthomorphata</taxon>
        <taxon>Carangaria</taxon>
        <taxon>Pleuronectiformes</taxon>
        <taxon>Pleuronectoidei</taxon>
        <taxon>Soleidae</taxon>
        <taxon>Solea</taxon>
    </lineage>
</organism>
<name>A0AAV6RJ46_SOLSE</name>
<sequence length="480" mass="54703">MILQSRTSVYQVMDFQGEGTYGQVIKCSNLHTSEVVAVKIHKQDQQSFMRELKVLEVVRALDPDKMNIVRFIEYFRSGSLHCMAFEMLDRSLCDLMDERNGLPLSLNEIRPVTHQLLVALEALNNIGIMHRDLKLDNIMLVNHKYEPFRIKVIDFGFALPIWQGMDPEIIQNLSVRAPEVNLGLPLSEAVDMWSVGCIMAHLYFGYSLFPFKCVYNWMETMLCLLGWPSHEMLIAGKYSNFFFVLEMTEGWRLKSPHEFLEEANVECVYTGVSCFDLDYEVENSKVIQNELEYRDRMAFLDILKCCLHLEAQHRINPSKALTHHFVTMVHMVDALETSSYGNMALNLMIVSPLDNLEESESPSTETYDDEDSESFWDYLNHSHTKIPSHAKSCKSPHAFYSGLKDTADLAIEELGTCDRGSDDCGPTDGAVGSISPNTGDVTAVRPVDVNTCPEGGPRRSLFQKTRNVFRRLWQHVVSGK</sequence>
<evidence type="ECO:0000256" key="1">
    <source>
        <dbReference type="ARBA" id="ARBA00022527"/>
    </source>
</evidence>
<dbReference type="InterPro" id="IPR000719">
    <property type="entry name" value="Prot_kinase_dom"/>
</dbReference>
<evidence type="ECO:0000256" key="4">
    <source>
        <dbReference type="ARBA" id="ARBA00022777"/>
    </source>
</evidence>
<keyword evidence="2" id="KW-0808">Transferase</keyword>
<dbReference type="PROSITE" id="PS00108">
    <property type="entry name" value="PROTEIN_KINASE_ST"/>
    <property type="match status" value="1"/>
</dbReference>
<dbReference type="Proteomes" id="UP000693946">
    <property type="component" value="Linkage Group LG19"/>
</dbReference>
<evidence type="ECO:0000256" key="5">
    <source>
        <dbReference type="ARBA" id="ARBA00022840"/>
    </source>
</evidence>
<dbReference type="GO" id="GO:0004713">
    <property type="term" value="F:protein tyrosine kinase activity"/>
    <property type="evidence" value="ECO:0007669"/>
    <property type="project" value="TreeGrafter"/>
</dbReference>
<dbReference type="GO" id="GO:0046332">
    <property type="term" value="F:SMAD binding"/>
    <property type="evidence" value="ECO:0007669"/>
    <property type="project" value="TreeGrafter"/>
</dbReference>
<keyword evidence="3" id="KW-0547">Nucleotide-binding</keyword>
<dbReference type="GO" id="GO:0004674">
    <property type="term" value="F:protein serine/threonine kinase activity"/>
    <property type="evidence" value="ECO:0007669"/>
    <property type="project" value="UniProtKB-KW"/>
</dbReference>
<dbReference type="AlphaFoldDB" id="A0AAV6RJ46"/>
<dbReference type="PROSITE" id="PS50011">
    <property type="entry name" value="PROTEIN_KINASE_DOM"/>
    <property type="match status" value="1"/>
</dbReference>
<evidence type="ECO:0000313" key="8">
    <source>
        <dbReference type="Proteomes" id="UP000693946"/>
    </source>
</evidence>
<evidence type="ECO:0000256" key="2">
    <source>
        <dbReference type="ARBA" id="ARBA00022679"/>
    </source>
</evidence>
<evidence type="ECO:0000259" key="6">
    <source>
        <dbReference type="PROSITE" id="PS50011"/>
    </source>
</evidence>
<dbReference type="GO" id="GO:0005524">
    <property type="term" value="F:ATP binding"/>
    <property type="evidence" value="ECO:0007669"/>
    <property type="project" value="UniProtKB-KW"/>
</dbReference>
<feature type="domain" description="Protein kinase" evidence="6">
    <location>
        <begin position="10"/>
        <end position="326"/>
    </location>
</feature>
<proteinExistence type="predicted"/>
<dbReference type="PANTHER" id="PTHR24058">
    <property type="entry name" value="DUAL SPECIFICITY PROTEIN KINASE"/>
    <property type="match status" value="1"/>
</dbReference>
<reference evidence="7 8" key="1">
    <citation type="journal article" date="2021" name="Sci. Rep.">
        <title>Chromosome anchoring in Senegalese sole (Solea senegalensis) reveals sex-associated markers and genome rearrangements in flatfish.</title>
        <authorList>
            <person name="Guerrero-Cozar I."/>
            <person name="Gomez-Garrido J."/>
            <person name="Berbel C."/>
            <person name="Martinez-Blanch J.F."/>
            <person name="Alioto T."/>
            <person name="Claros M.G."/>
            <person name="Gagnaire P.A."/>
            <person name="Manchado M."/>
        </authorList>
    </citation>
    <scope>NUCLEOTIDE SEQUENCE [LARGE SCALE GENOMIC DNA]</scope>
    <source>
        <strain evidence="7">Sse05_10M</strain>
    </source>
</reference>
<dbReference type="GO" id="GO:0003713">
    <property type="term" value="F:transcription coactivator activity"/>
    <property type="evidence" value="ECO:0007669"/>
    <property type="project" value="TreeGrafter"/>
</dbReference>
<gene>
    <name evidence="7" type="ORF">JOB18_005971</name>
</gene>
<dbReference type="GO" id="GO:0042771">
    <property type="term" value="P:intrinsic apoptotic signaling pathway in response to DNA damage by p53 class mediator"/>
    <property type="evidence" value="ECO:0007669"/>
    <property type="project" value="TreeGrafter"/>
</dbReference>
<accession>A0AAV6RJ46</accession>
<dbReference type="EMBL" id="JAGKHQ010000011">
    <property type="protein sequence ID" value="KAG7504300.1"/>
    <property type="molecule type" value="Genomic_DNA"/>
</dbReference>
<dbReference type="GO" id="GO:0005737">
    <property type="term" value="C:cytoplasm"/>
    <property type="evidence" value="ECO:0007669"/>
    <property type="project" value="TreeGrafter"/>
</dbReference>
<dbReference type="GO" id="GO:0003714">
    <property type="term" value="F:transcription corepressor activity"/>
    <property type="evidence" value="ECO:0007669"/>
    <property type="project" value="TreeGrafter"/>
</dbReference>
<keyword evidence="8" id="KW-1185">Reference proteome</keyword>
<keyword evidence="7" id="KW-0238">DNA-binding</keyword>
<dbReference type="PANTHER" id="PTHR24058:SF53">
    <property type="entry name" value="HOMEODOMAIN-INTERACTING PROTEIN KINASE 2"/>
    <property type="match status" value="1"/>
</dbReference>
<dbReference type="GO" id="GO:0007224">
    <property type="term" value="P:smoothened signaling pathway"/>
    <property type="evidence" value="ECO:0007669"/>
    <property type="project" value="TreeGrafter"/>
</dbReference>
<evidence type="ECO:0000313" key="7">
    <source>
        <dbReference type="EMBL" id="KAG7504300.1"/>
    </source>
</evidence>
<keyword evidence="7" id="KW-0371">Homeobox</keyword>
<dbReference type="GO" id="GO:0003677">
    <property type="term" value="F:DNA binding"/>
    <property type="evidence" value="ECO:0007669"/>
    <property type="project" value="UniProtKB-KW"/>
</dbReference>
<evidence type="ECO:0000256" key="3">
    <source>
        <dbReference type="ARBA" id="ARBA00022741"/>
    </source>
</evidence>